<dbReference type="Pfam" id="PF08240">
    <property type="entry name" value="ADH_N"/>
    <property type="match status" value="1"/>
</dbReference>
<dbReference type="EMBL" id="BJHV01000001">
    <property type="protein sequence ID" value="GDY47500.1"/>
    <property type="molecule type" value="Genomic_DNA"/>
</dbReference>
<evidence type="ECO:0000313" key="7">
    <source>
        <dbReference type="EMBL" id="GDY47500.1"/>
    </source>
</evidence>
<comment type="similarity">
    <text evidence="2">Belongs to the zinc-containing alcohol dehydrogenase family.</text>
</comment>
<dbReference type="SMART" id="SM00829">
    <property type="entry name" value="PKS_ER"/>
    <property type="match status" value="1"/>
</dbReference>
<reference evidence="7 8" key="1">
    <citation type="journal article" date="2020" name="Int. J. Syst. Evol. Microbiol.">
        <title>Reclassification of Streptomyces castelarensis and Streptomyces sporoclivatus as later heterotypic synonyms of Streptomyces antimycoticus.</title>
        <authorList>
            <person name="Komaki H."/>
            <person name="Tamura T."/>
        </authorList>
    </citation>
    <scope>NUCLEOTIDE SEQUENCE [LARGE SCALE GENOMIC DNA]</scope>
    <source>
        <strain evidence="7 8">NBRC 12839</strain>
    </source>
</reference>
<dbReference type="GO" id="GO:0046872">
    <property type="term" value="F:metal ion binding"/>
    <property type="evidence" value="ECO:0007669"/>
    <property type="project" value="UniProtKB-KW"/>
</dbReference>
<feature type="domain" description="Enoyl reductase (ER)" evidence="6">
    <location>
        <begin position="15"/>
        <end position="375"/>
    </location>
</feature>
<keyword evidence="3" id="KW-0479">Metal-binding</keyword>
<comment type="cofactor">
    <cofactor evidence="1">
        <name>Zn(2+)</name>
        <dbReference type="ChEBI" id="CHEBI:29105"/>
    </cofactor>
</comment>
<dbReference type="CDD" id="cd08282">
    <property type="entry name" value="PFDH_like"/>
    <property type="match status" value="1"/>
</dbReference>
<evidence type="ECO:0000256" key="1">
    <source>
        <dbReference type="ARBA" id="ARBA00001947"/>
    </source>
</evidence>
<dbReference type="Gene3D" id="3.40.50.720">
    <property type="entry name" value="NAD(P)-binding Rossmann-like Domain"/>
    <property type="match status" value="1"/>
</dbReference>
<keyword evidence="5" id="KW-0520">NAD</keyword>
<keyword evidence="4" id="KW-0862">Zinc</keyword>
<evidence type="ECO:0000256" key="2">
    <source>
        <dbReference type="ARBA" id="ARBA00008072"/>
    </source>
</evidence>
<dbReference type="Pfam" id="PF00107">
    <property type="entry name" value="ADH_zinc_N"/>
    <property type="match status" value="1"/>
</dbReference>
<dbReference type="InterPro" id="IPR020843">
    <property type="entry name" value="ER"/>
</dbReference>
<dbReference type="AlphaFoldDB" id="A0A4D4KLA5"/>
<name>A0A4D4KLA5_9ACTN</name>
<sequence>MKAVVYEKPYAVAVRDVDDPRIEHPNDVIVRVTSSAICGSDLHMYEGRTAAEPGIVFGHENLGVIEETGPGVVTLSKGDRVVMPFNVACGFCKNCLAGDTGFCLTVNPGFAGGAYGYVAMGPYTGGQAERLRVPFADFNCLKLPAGEEFETDFVLLADIFPTGYHGCELAEVSPGESVAVYGAGPVGLMSAYSALLRGAAKVFVVDRVPERLAKAEEIGAIPIDFSKDDAVRQIMDRTGGEGTDKGIDAVGYQAQGREAGHEEPAVVLNSLVDTVRPTGRLGVPGLYVPSDPGAPDEHAKRGQLLVSIGRMFEKGQRMGTGQCNVKRYNRQLRDLIIAGRARPSFVVSHELPLDQAPQAYEKFDRRVEGYTKVVLHPVLAA</sequence>
<proteinExistence type="inferred from homology"/>
<dbReference type="PANTHER" id="PTHR42813">
    <property type="entry name" value="ZINC-TYPE ALCOHOL DEHYDROGENASE-LIKE"/>
    <property type="match status" value="1"/>
</dbReference>
<protein>
    <submittedName>
        <fullName evidence="7">Alcohol dehydrogenase</fullName>
    </submittedName>
</protein>
<dbReference type="GO" id="GO:0016491">
    <property type="term" value="F:oxidoreductase activity"/>
    <property type="evidence" value="ECO:0007669"/>
    <property type="project" value="InterPro"/>
</dbReference>
<comment type="caution">
    <text evidence="7">The sequence shown here is derived from an EMBL/GenBank/DDBJ whole genome shotgun (WGS) entry which is preliminary data.</text>
</comment>
<dbReference type="PANTHER" id="PTHR42813:SF3">
    <property type="entry name" value="GLUTATHIONE-INDEPENDENT FORMALDEHYDE DEHYDROGENASE"/>
    <property type="match status" value="1"/>
</dbReference>
<evidence type="ECO:0000256" key="5">
    <source>
        <dbReference type="ARBA" id="ARBA00023027"/>
    </source>
</evidence>
<dbReference type="Proteomes" id="UP000299290">
    <property type="component" value="Unassembled WGS sequence"/>
</dbReference>
<organism evidence="7 8">
    <name type="scientific">Streptomyces antimycoticus</name>
    <dbReference type="NCBI Taxonomy" id="68175"/>
    <lineage>
        <taxon>Bacteria</taxon>
        <taxon>Bacillati</taxon>
        <taxon>Actinomycetota</taxon>
        <taxon>Actinomycetes</taxon>
        <taxon>Kitasatosporales</taxon>
        <taxon>Streptomycetaceae</taxon>
        <taxon>Streptomyces</taxon>
        <taxon>Streptomyces violaceusniger group</taxon>
    </lineage>
</organism>
<keyword evidence="8" id="KW-1185">Reference proteome</keyword>
<gene>
    <name evidence="7" type="ORF">SANT12839_083820</name>
</gene>
<evidence type="ECO:0000259" key="6">
    <source>
        <dbReference type="SMART" id="SM00829"/>
    </source>
</evidence>
<accession>A0A4D4KLA5</accession>
<evidence type="ECO:0000313" key="8">
    <source>
        <dbReference type="Proteomes" id="UP000299290"/>
    </source>
</evidence>
<dbReference type="SUPFAM" id="SSF50129">
    <property type="entry name" value="GroES-like"/>
    <property type="match status" value="1"/>
</dbReference>
<dbReference type="Gene3D" id="3.90.180.10">
    <property type="entry name" value="Medium-chain alcohol dehydrogenases, catalytic domain"/>
    <property type="match status" value="1"/>
</dbReference>
<dbReference type="SUPFAM" id="SSF51735">
    <property type="entry name" value="NAD(P)-binding Rossmann-fold domains"/>
    <property type="match status" value="1"/>
</dbReference>
<dbReference type="InterPro" id="IPR013149">
    <property type="entry name" value="ADH-like_C"/>
</dbReference>
<evidence type="ECO:0000256" key="3">
    <source>
        <dbReference type="ARBA" id="ARBA00022723"/>
    </source>
</evidence>
<dbReference type="InterPro" id="IPR036291">
    <property type="entry name" value="NAD(P)-bd_dom_sf"/>
</dbReference>
<evidence type="ECO:0000256" key="4">
    <source>
        <dbReference type="ARBA" id="ARBA00022833"/>
    </source>
</evidence>
<dbReference type="InterPro" id="IPR011032">
    <property type="entry name" value="GroES-like_sf"/>
</dbReference>
<dbReference type="InterPro" id="IPR013154">
    <property type="entry name" value="ADH-like_N"/>
</dbReference>
<dbReference type="RefSeq" id="WP_137968707.1">
    <property type="nucleotide sequence ID" value="NZ_BJHV01000001.1"/>
</dbReference>